<comment type="caution">
    <text evidence="12">The sequence shown here is derived from an EMBL/GenBank/DDBJ whole genome shotgun (WGS) entry which is preliminary data.</text>
</comment>
<organism evidence="12 13">
    <name type="scientific">Rhizobium fredii</name>
    <name type="common">Sinorhizobium fredii</name>
    <dbReference type="NCBI Taxonomy" id="380"/>
    <lineage>
        <taxon>Bacteria</taxon>
        <taxon>Pseudomonadati</taxon>
        <taxon>Pseudomonadota</taxon>
        <taxon>Alphaproteobacteria</taxon>
        <taxon>Hyphomicrobiales</taxon>
        <taxon>Rhizobiaceae</taxon>
        <taxon>Sinorhizobium/Ensifer group</taxon>
        <taxon>Sinorhizobium</taxon>
    </lineage>
</organism>
<dbReference type="NCBIfam" id="NF000282">
    <property type="entry name" value="RND_permease_1"/>
    <property type="match status" value="1"/>
</dbReference>
<dbReference type="PANTHER" id="PTHR32063">
    <property type="match status" value="1"/>
</dbReference>
<dbReference type="AlphaFoldDB" id="A0A2A6LQE4"/>
<dbReference type="Gene3D" id="3.30.2090.10">
    <property type="entry name" value="Multidrug efflux transporter AcrB TolC docking domain, DN and DC subdomains"/>
    <property type="match status" value="2"/>
</dbReference>
<feature type="transmembrane region" description="Helical" evidence="9">
    <location>
        <begin position="12"/>
        <end position="34"/>
    </location>
</feature>
<dbReference type="GO" id="GO:0005886">
    <property type="term" value="C:plasma membrane"/>
    <property type="evidence" value="ECO:0007669"/>
    <property type="project" value="UniProtKB-SubCell"/>
</dbReference>
<dbReference type="InterPro" id="IPR001036">
    <property type="entry name" value="Acrflvin-R"/>
</dbReference>
<evidence type="ECO:0000256" key="7">
    <source>
        <dbReference type="ARBA" id="ARBA00022989"/>
    </source>
</evidence>
<dbReference type="Pfam" id="PF00873">
    <property type="entry name" value="ACR_tran"/>
    <property type="match status" value="1"/>
</dbReference>
<dbReference type="PROSITE" id="PS50156">
    <property type="entry name" value="SSD"/>
    <property type="match status" value="1"/>
</dbReference>
<reference evidence="12 13" key="1">
    <citation type="submission" date="2017-09" db="EMBL/GenBank/DDBJ databases">
        <title>Comparative genomics of rhizobia isolated from Phaseolus vulgaris in China.</title>
        <authorList>
            <person name="Tong W."/>
        </authorList>
    </citation>
    <scope>NUCLEOTIDE SEQUENCE [LARGE SCALE GENOMIC DNA]</scope>
    <source>
        <strain evidence="12 13">PCH1</strain>
    </source>
</reference>
<feature type="domain" description="SSD" evidence="11">
    <location>
        <begin position="371"/>
        <end position="498"/>
    </location>
</feature>
<dbReference type="Gene3D" id="1.20.1640.10">
    <property type="entry name" value="Multidrug efflux transporter AcrB transmembrane domain"/>
    <property type="match status" value="2"/>
</dbReference>
<feature type="compositionally biased region" description="Low complexity" evidence="10">
    <location>
        <begin position="1065"/>
        <end position="1078"/>
    </location>
</feature>
<feature type="transmembrane region" description="Helical" evidence="9">
    <location>
        <begin position="342"/>
        <end position="361"/>
    </location>
</feature>
<dbReference type="InterPro" id="IPR000731">
    <property type="entry name" value="SSD"/>
</dbReference>
<keyword evidence="4" id="KW-1003">Cell membrane</keyword>
<comment type="similarity">
    <text evidence="2 9">Belongs to the resistance-nodulation-cell division (RND) (TC 2.A.6) family.</text>
</comment>
<dbReference type="SUPFAM" id="SSF82866">
    <property type="entry name" value="Multidrug efflux transporter AcrB transmembrane domain"/>
    <property type="match status" value="2"/>
</dbReference>
<dbReference type="Gene3D" id="3.30.70.1440">
    <property type="entry name" value="Multidrug efflux transporter AcrB pore domain"/>
    <property type="match status" value="1"/>
</dbReference>
<sequence>MISQIFISRPRFAAVISIVLTLAGLIALTALPVAQFPDIVPPQVSVTASYPGAGAEVVEATVAQPIESQIVGVDDMLYMKSTSGADGSYTLTVTFAVGTDPDIATVNVQNRVSLAEARLPSEVKQTGVSVRKKSSALMQVIAIHGENDSFDNLFLSNYATINVMDTIKRVPGVGDAALFGAQDYSMRVVLDIDRLTSLGMTPTDVINALKAQNVQAAIGRIGAQPMTDDPLFQLNLQTQGRLADPKQFEDVVLRAEADGSFVRIRDVAKVELGAASADSSSRFNGKPVAMIGTYQAPGANALAAAEGVRAAMERLSQAFPEGLTYKISYDTSEFVRASVENVVHTLIEAFVLVILVVFLFLGNWRATLIPLVAVPVALIGTFAVILAMGFSLNTVSLLALVLAIGIVVDDAIVVVENVERVMEENPGMQAPEAARLAMGEITGAIVAITLVLLSVFVPVAFIPGLSGQLFQQFAVAVSVSMVISAINALTLSPALCAVLLKPHRGEKRGILGWISRRIDNGRDGYVFVAEKIARRAVIGLVLLAVAIGASGWLFRIVPTGFLPSEDQGMFFTEVRLPEGASYNRTDAALRRVETFLRDIEGVQDVTSVSGYSFLDGLSKSNSAFAVVTMKPFAEREAASASVNSAIATAMAKGLTVREAQVFSFNLPPILGLGTGSGFEYQLLDLQGRSAADLAATAGGLIIAANQNPELGPTFTTYSASAPQLYLDLDRDRVQALGVSISDLFATLQGTLGSYYVNDFNLFGRSWKVNLQAGQADRDSVNDIQRLNVRNATGGMVPVASVARVDYIVGPQTMVRYNNNRSITLNGQPATGVSSGEALQAMTALSATTLPPGYSYEWTGTALQELEAAGQTTAILALAVLFAYLFLVALYESWSIPVPVLLSVAVGVAGALVSVLIAGLSFDIYAQIGLVVLIALASKNAILIVEFAKFQREKGAGIVEAAVEGARARFRAVMMTSFAFIVGLIPLVTADGAGMLSRRAVGTGVAGGMLAASLLGIFVIPALYVTFQWLRERGHKLAGLSGPHMGEAAPSTPETVEGEKHDRRAPATAATAAQSPPAP</sequence>
<feature type="region of interest" description="Disordered" evidence="10">
    <location>
        <begin position="1039"/>
        <end position="1078"/>
    </location>
</feature>
<feature type="transmembrane region" description="Helical" evidence="9">
    <location>
        <begin position="923"/>
        <end position="946"/>
    </location>
</feature>
<evidence type="ECO:0000256" key="5">
    <source>
        <dbReference type="ARBA" id="ARBA00022519"/>
    </source>
</evidence>
<gene>
    <name evidence="12" type="ORF">CO661_28005</name>
</gene>
<evidence type="ECO:0000256" key="8">
    <source>
        <dbReference type="ARBA" id="ARBA00023136"/>
    </source>
</evidence>
<feature type="transmembrane region" description="Helical" evidence="9">
    <location>
        <begin position="999"/>
        <end position="1026"/>
    </location>
</feature>
<accession>A0A2A6LQE4</accession>
<evidence type="ECO:0000256" key="1">
    <source>
        <dbReference type="ARBA" id="ARBA00004429"/>
    </source>
</evidence>
<evidence type="ECO:0000256" key="6">
    <source>
        <dbReference type="ARBA" id="ARBA00022692"/>
    </source>
</evidence>
<evidence type="ECO:0000259" key="11">
    <source>
        <dbReference type="PROSITE" id="PS50156"/>
    </source>
</evidence>
<dbReference type="InterPro" id="IPR004764">
    <property type="entry name" value="MdtF-like"/>
</dbReference>
<evidence type="ECO:0000256" key="4">
    <source>
        <dbReference type="ARBA" id="ARBA00022475"/>
    </source>
</evidence>
<feature type="transmembrane region" description="Helical" evidence="9">
    <location>
        <begin position="872"/>
        <end position="890"/>
    </location>
</feature>
<keyword evidence="3 9" id="KW-0813">Transport</keyword>
<name>A0A2A6LQE4_RHIFR</name>
<dbReference type="Proteomes" id="UP000220353">
    <property type="component" value="Unassembled WGS sequence"/>
</dbReference>
<evidence type="ECO:0000256" key="2">
    <source>
        <dbReference type="ARBA" id="ARBA00010942"/>
    </source>
</evidence>
<feature type="transmembrane region" description="Helical" evidence="9">
    <location>
        <begin position="396"/>
        <end position="415"/>
    </location>
</feature>
<keyword evidence="6 9" id="KW-0812">Transmembrane</keyword>
<dbReference type="SUPFAM" id="SSF82714">
    <property type="entry name" value="Multidrug efflux transporter AcrB TolC docking domain, DN and DC subdomains"/>
    <property type="match status" value="2"/>
</dbReference>
<comment type="subcellular location">
    <subcellularLocation>
        <location evidence="1 9">Cell inner membrane</location>
        <topology evidence="1 9">Multi-pass membrane protein</topology>
    </subcellularLocation>
</comment>
<evidence type="ECO:0000313" key="12">
    <source>
        <dbReference type="EMBL" id="PDT44588.1"/>
    </source>
</evidence>
<keyword evidence="7 9" id="KW-1133">Transmembrane helix</keyword>
<feature type="transmembrane region" description="Helical" evidence="9">
    <location>
        <begin position="473"/>
        <end position="500"/>
    </location>
</feature>
<protein>
    <recommendedName>
        <fullName evidence="9">Efflux pump membrane transporter</fullName>
    </recommendedName>
</protein>
<dbReference type="NCBIfam" id="TIGR00915">
    <property type="entry name" value="2A0602"/>
    <property type="match status" value="1"/>
</dbReference>
<evidence type="ECO:0000256" key="3">
    <source>
        <dbReference type="ARBA" id="ARBA00022448"/>
    </source>
</evidence>
<evidence type="ECO:0000256" key="10">
    <source>
        <dbReference type="SAM" id="MobiDB-lite"/>
    </source>
</evidence>
<dbReference type="Gene3D" id="3.30.70.1430">
    <property type="entry name" value="Multidrug efflux transporter AcrB pore domain"/>
    <property type="match status" value="2"/>
</dbReference>
<dbReference type="SUPFAM" id="SSF82693">
    <property type="entry name" value="Multidrug efflux transporter AcrB pore domain, PN1, PN2, PC1 and PC2 subdomains"/>
    <property type="match status" value="3"/>
</dbReference>
<feature type="transmembrane region" description="Helical" evidence="9">
    <location>
        <begin position="967"/>
        <end position="987"/>
    </location>
</feature>
<dbReference type="FunFam" id="1.20.1640.10:FF:000001">
    <property type="entry name" value="Efflux pump membrane transporter"/>
    <property type="match status" value="1"/>
</dbReference>
<dbReference type="GO" id="GO:0015562">
    <property type="term" value="F:efflux transmembrane transporter activity"/>
    <property type="evidence" value="ECO:0007669"/>
    <property type="project" value="InterPro"/>
</dbReference>
<proteinExistence type="inferred from homology"/>
<dbReference type="InterPro" id="IPR027463">
    <property type="entry name" value="AcrB_DN_DC_subdom"/>
</dbReference>
<feature type="transmembrane region" description="Helical" evidence="9">
    <location>
        <begin position="436"/>
        <end position="461"/>
    </location>
</feature>
<evidence type="ECO:0000313" key="13">
    <source>
        <dbReference type="Proteomes" id="UP000220353"/>
    </source>
</evidence>
<feature type="transmembrane region" description="Helical" evidence="9">
    <location>
        <begin position="368"/>
        <end position="390"/>
    </location>
</feature>
<dbReference type="Gene3D" id="3.30.70.1320">
    <property type="entry name" value="Multidrug efflux transporter AcrB pore domain like"/>
    <property type="match status" value="1"/>
</dbReference>
<dbReference type="RefSeq" id="WP_037468342.1">
    <property type="nucleotide sequence ID" value="NZ_NWTC01000030.1"/>
</dbReference>
<keyword evidence="5 9" id="KW-0997">Cell inner membrane</keyword>
<dbReference type="PANTHER" id="PTHR32063:SF76">
    <property type="entry name" value="EFFLUX PUMP MEMBRANE TRANSPORTER"/>
    <property type="match status" value="1"/>
</dbReference>
<evidence type="ECO:0000256" key="9">
    <source>
        <dbReference type="RuleBase" id="RU364070"/>
    </source>
</evidence>
<keyword evidence="8 9" id="KW-0472">Membrane</keyword>
<feature type="transmembrane region" description="Helical" evidence="9">
    <location>
        <begin position="897"/>
        <end position="917"/>
    </location>
</feature>
<dbReference type="PRINTS" id="PR00702">
    <property type="entry name" value="ACRIFLAVINRP"/>
</dbReference>
<dbReference type="GO" id="GO:0009636">
    <property type="term" value="P:response to toxic substance"/>
    <property type="evidence" value="ECO:0007669"/>
    <property type="project" value="UniProtKB-ARBA"/>
</dbReference>
<dbReference type="EMBL" id="NWTC01000030">
    <property type="protein sequence ID" value="PDT44588.1"/>
    <property type="molecule type" value="Genomic_DNA"/>
</dbReference>
<dbReference type="GO" id="GO:0042910">
    <property type="term" value="F:xenobiotic transmembrane transporter activity"/>
    <property type="evidence" value="ECO:0007669"/>
    <property type="project" value="TreeGrafter"/>
</dbReference>
<feature type="transmembrane region" description="Helical" evidence="9">
    <location>
        <begin position="536"/>
        <end position="554"/>
    </location>
</feature>
<dbReference type="FunFam" id="3.30.70.1430:FF:000001">
    <property type="entry name" value="Efflux pump membrane transporter"/>
    <property type="match status" value="1"/>
</dbReference>